<dbReference type="AlphaFoldDB" id="A0A0U5G5Q6"/>
<sequence>METVATMSPDRQAAIASEIEFMKQPANRLKDLLDLEASRDNDSSGDDDPSGRFYLMMSRLQTMVFGSPYATFFANVCGGIKSTFRDSFNWAISQLVNNCEALGDCVHYIEELMRDLIFILQQLFKREGYSMVCFLVDHDP</sequence>
<evidence type="ECO:0000313" key="1">
    <source>
        <dbReference type="EMBL" id="CEL06931.1"/>
    </source>
</evidence>
<evidence type="ECO:0000313" key="2">
    <source>
        <dbReference type="Proteomes" id="UP000054771"/>
    </source>
</evidence>
<accession>A0A0U5G5Q6</accession>
<name>A0A0U5G5Q6_ASPCI</name>
<dbReference type="EMBL" id="CDMC01000008">
    <property type="protein sequence ID" value="CEL06931.1"/>
    <property type="molecule type" value="Genomic_DNA"/>
</dbReference>
<dbReference type="Proteomes" id="UP000054771">
    <property type="component" value="Unassembled WGS sequence"/>
</dbReference>
<proteinExistence type="predicted"/>
<organism evidence="1 2">
    <name type="scientific">Aspergillus calidoustus</name>
    <dbReference type="NCBI Taxonomy" id="454130"/>
    <lineage>
        <taxon>Eukaryota</taxon>
        <taxon>Fungi</taxon>
        <taxon>Dikarya</taxon>
        <taxon>Ascomycota</taxon>
        <taxon>Pezizomycotina</taxon>
        <taxon>Eurotiomycetes</taxon>
        <taxon>Eurotiomycetidae</taxon>
        <taxon>Eurotiales</taxon>
        <taxon>Aspergillaceae</taxon>
        <taxon>Aspergillus</taxon>
        <taxon>Aspergillus subgen. Nidulantes</taxon>
    </lineage>
</organism>
<keyword evidence="2" id="KW-1185">Reference proteome</keyword>
<reference evidence="2" key="1">
    <citation type="journal article" date="2016" name="Genome Announc.">
        <title>Draft genome sequences of fungus Aspergillus calidoustus.</title>
        <authorList>
            <person name="Horn F."/>
            <person name="Linde J."/>
            <person name="Mattern D.J."/>
            <person name="Walther G."/>
            <person name="Guthke R."/>
            <person name="Scherlach K."/>
            <person name="Martin K."/>
            <person name="Brakhage A.A."/>
            <person name="Petzke L."/>
            <person name="Valiante V."/>
        </authorList>
    </citation>
    <scope>NUCLEOTIDE SEQUENCE [LARGE SCALE GENOMIC DNA]</scope>
    <source>
        <strain evidence="2">SF006504</strain>
    </source>
</reference>
<gene>
    <name evidence="1" type="ORF">ASPCAL10098</name>
</gene>
<protein>
    <submittedName>
        <fullName evidence="1">Uncharacterized protein</fullName>
    </submittedName>
</protein>